<evidence type="ECO:0000313" key="3">
    <source>
        <dbReference type="Proteomes" id="UP000807342"/>
    </source>
</evidence>
<feature type="region of interest" description="Disordered" evidence="1">
    <location>
        <begin position="1"/>
        <end position="23"/>
    </location>
</feature>
<evidence type="ECO:0000313" key="2">
    <source>
        <dbReference type="EMBL" id="KAF9449524.1"/>
    </source>
</evidence>
<proteinExistence type="predicted"/>
<comment type="caution">
    <text evidence="2">The sequence shown here is derived from an EMBL/GenBank/DDBJ whole genome shotgun (WGS) entry which is preliminary data.</text>
</comment>
<feature type="compositionally biased region" description="Low complexity" evidence="1">
    <location>
        <begin position="345"/>
        <end position="360"/>
    </location>
</feature>
<evidence type="ECO:0000256" key="1">
    <source>
        <dbReference type="SAM" id="MobiDB-lite"/>
    </source>
</evidence>
<protein>
    <submittedName>
        <fullName evidence="2">Uncharacterized protein</fullName>
    </submittedName>
</protein>
<feature type="compositionally biased region" description="Polar residues" evidence="1">
    <location>
        <begin position="430"/>
        <end position="439"/>
    </location>
</feature>
<accession>A0A9P5XEG3</accession>
<feature type="compositionally biased region" description="Pro residues" evidence="1">
    <location>
        <begin position="96"/>
        <end position="105"/>
    </location>
</feature>
<dbReference type="OrthoDB" id="2160599at2759"/>
<name>A0A9P5XEG3_9AGAR</name>
<dbReference type="AlphaFoldDB" id="A0A9P5XEG3"/>
<reference evidence="2" key="1">
    <citation type="submission" date="2020-11" db="EMBL/GenBank/DDBJ databases">
        <authorList>
            <consortium name="DOE Joint Genome Institute"/>
            <person name="Ahrendt S."/>
            <person name="Riley R."/>
            <person name="Andreopoulos W."/>
            <person name="Labutti K."/>
            <person name="Pangilinan J."/>
            <person name="Ruiz-Duenas F.J."/>
            <person name="Barrasa J.M."/>
            <person name="Sanchez-Garcia M."/>
            <person name="Camarero S."/>
            <person name="Miyauchi S."/>
            <person name="Serrano A."/>
            <person name="Linde D."/>
            <person name="Babiker R."/>
            <person name="Drula E."/>
            <person name="Ayuso-Fernandez I."/>
            <person name="Pacheco R."/>
            <person name="Padilla G."/>
            <person name="Ferreira P."/>
            <person name="Barriuso J."/>
            <person name="Kellner H."/>
            <person name="Castanera R."/>
            <person name="Alfaro M."/>
            <person name="Ramirez L."/>
            <person name="Pisabarro A.G."/>
            <person name="Kuo A."/>
            <person name="Tritt A."/>
            <person name="Lipzen A."/>
            <person name="He G."/>
            <person name="Yan M."/>
            <person name="Ng V."/>
            <person name="Cullen D."/>
            <person name="Martin F."/>
            <person name="Rosso M.-N."/>
            <person name="Henrissat B."/>
            <person name="Hibbett D."/>
            <person name="Martinez A.T."/>
            <person name="Grigoriev I.V."/>
        </authorList>
    </citation>
    <scope>NUCLEOTIDE SEQUENCE</scope>
    <source>
        <strain evidence="2">MF-IS2</strain>
    </source>
</reference>
<sequence length="439" mass="46446">MRLLGRRPSQTSSSRPKVISPARFSAPAHRVCIPGPAPPRQHLASTQDLLARFRLLPAYDKHVRPVATQYSHDGQIHSPPPPISLDKGKARELDPALPPSTPAHAPPATNMTVDGADADDDDGAGGKGEKKKKNTYKALIKGIPGKHSMKKDDYLTTMMLVPPKQRTRIHTFDLRTQQEAFAVSLEGLKGWNVTTLIPETAQAREDRKKRKEIKRLAKAQQAQAVAALQAGGTTATIATSPVVAQPQPIQAGAGGVAYRNASATPQIPQQPTATATPKPVGTPRPISTVPRPGSAVPRPGSAVPRPGSTAPQRPTSTAPPFSNVNVKQEPRPTMPLVQVPSAMVATPSRTSTATPTSADPSRGKKRERDDPSAGATPLNGIPSDSYANTNGVVNGMSKINAKAGVVGVRPRPVKKQRMDVQGQARDVSAPVQQPTPQGV</sequence>
<dbReference type="EMBL" id="MU151128">
    <property type="protein sequence ID" value="KAF9449524.1"/>
    <property type="molecule type" value="Genomic_DNA"/>
</dbReference>
<organism evidence="2 3">
    <name type="scientific">Macrolepiota fuliginosa MF-IS2</name>
    <dbReference type="NCBI Taxonomy" id="1400762"/>
    <lineage>
        <taxon>Eukaryota</taxon>
        <taxon>Fungi</taxon>
        <taxon>Dikarya</taxon>
        <taxon>Basidiomycota</taxon>
        <taxon>Agaricomycotina</taxon>
        <taxon>Agaricomycetes</taxon>
        <taxon>Agaricomycetidae</taxon>
        <taxon>Agaricales</taxon>
        <taxon>Agaricineae</taxon>
        <taxon>Agaricaceae</taxon>
        <taxon>Macrolepiota</taxon>
    </lineage>
</organism>
<feature type="compositionally biased region" description="Low complexity" evidence="1">
    <location>
        <begin position="263"/>
        <end position="277"/>
    </location>
</feature>
<feature type="region of interest" description="Disordered" evidence="1">
    <location>
        <begin position="69"/>
        <end position="131"/>
    </location>
</feature>
<feature type="compositionally biased region" description="Polar residues" evidence="1">
    <location>
        <begin position="309"/>
        <end position="326"/>
    </location>
</feature>
<keyword evidence="3" id="KW-1185">Reference proteome</keyword>
<gene>
    <name evidence="2" type="ORF">P691DRAFT_667328</name>
</gene>
<dbReference type="Proteomes" id="UP000807342">
    <property type="component" value="Unassembled WGS sequence"/>
</dbReference>
<feature type="region of interest" description="Disordered" evidence="1">
    <location>
        <begin position="263"/>
        <end position="439"/>
    </location>
</feature>